<evidence type="ECO:0000256" key="7">
    <source>
        <dbReference type="RuleBase" id="RU003879"/>
    </source>
</evidence>
<keyword evidence="10" id="KW-1185">Reference proteome</keyword>
<reference evidence="9 10" key="1">
    <citation type="journal article" date="2011" name="Int. J. Syst. Evol. Microbiol.">
        <title>Zhongshania antarctica gen. nov., sp. nov. and Zhongshania guokunii sp. nov., gammaproteobacteria respectively isolated from coastal attached (fast) ice and surface seawater of the Antarctic.</title>
        <authorList>
            <person name="Li H.J."/>
            <person name="Zhang X.Y."/>
            <person name="Chen C.X."/>
            <person name="Zhang Y.J."/>
            <person name="Gao Z.M."/>
            <person name="Yu Y."/>
            <person name="Chen X.L."/>
            <person name="Chen B."/>
            <person name="Zhang Y.Z."/>
        </authorList>
    </citation>
    <scope>NUCLEOTIDE SEQUENCE [LARGE SCALE GENOMIC DNA]</scope>
    <source>
        <strain evidence="9 10">R06B22</strain>
    </source>
</reference>
<sequence length="193" mass="21280">MTSLFQAEADFEELDNRHSHRSRRMKRKLKASAHSDLNIVSMIDIFAVLVFFLLVGSSISATKLSTLNLTIPLGSNTPVAATDNFQLTVSLFEDQVLIAQGETQSRFSHVDGQVDAASLTELLVSIKASYPTEERVTLLVEDAVPYEQIIRVMDSIRMYPSVGVAETEARLFPAISMGDIAAQNFNNDGRGEK</sequence>
<accession>A0ABV3TZ20</accession>
<dbReference type="PANTHER" id="PTHR30558">
    <property type="entry name" value="EXBD MEMBRANE COMPONENT OF PMF-DRIVEN MACROMOLECULE IMPORT SYSTEM"/>
    <property type="match status" value="1"/>
</dbReference>
<evidence type="ECO:0000256" key="5">
    <source>
        <dbReference type="ARBA" id="ARBA00022989"/>
    </source>
</evidence>
<gene>
    <name evidence="9" type="ORF">AB4875_15355</name>
</gene>
<keyword evidence="3" id="KW-1003">Cell membrane</keyword>
<name>A0ABV3TZ20_9GAMM</name>
<organism evidence="9 10">
    <name type="scientific">Zhongshania arctica</name>
    <dbReference type="NCBI Taxonomy" id="3238302"/>
    <lineage>
        <taxon>Bacteria</taxon>
        <taxon>Pseudomonadati</taxon>
        <taxon>Pseudomonadota</taxon>
        <taxon>Gammaproteobacteria</taxon>
        <taxon>Cellvibrionales</taxon>
        <taxon>Spongiibacteraceae</taxon>
        <taxon>Zhongshania</taxon>
    </lineage>
</organism>
<keyword evidence="6 8" id="KW-0472">Membrane</keyword>
<proteinExistence type="inferred from homology"/>
<comment type="subcellular location">
    <subcellularLocation>
        <location evidence="1">Cell membrane</location>
        <topology evidence="1">Single-pass membrane protein</topology>
    </subcellularLocation>
    <subcellularLocation>
        <location evidence="7">Cell membrane</location>
        <topology evidence="7">Single-pass type II membrane protein</topology>
    </subcellularLocation>
</comment>
<dbReference type="InterPro" id="IPR003400">
    <property type="entry name" value="ExbD"/>
</dbReference>
<evidence type="ECO:0000256" key="4">
    <source>
        <dbReference type="ARBA" id="ARBA00022692"/>
    </source>
</evidence>
<comment type="caution">
    <text evidence="9">The sequence shown here is derived from an EMBL/GenBank/DDBJ whole genome shotgun (WGS) entry which is preliminary data.</text>
</comment>
<evidence type="ECO:0000256" key="6">
    <source>
        <dbReference type="ARBA" id="ARBA00023136"/>
    </source>
</evidence>
<dbReference type="EMBL" id="JBFRYB010000001">
    <property type="protein sequence ID" value="MEX1666871.1"/>
    <property type="molecule type" value="Genomic_DNA"/>
</dbReference>
<feature type="transmembrane region" description="Helical" evidence="8">
    <location>
        <begin position="33"/>
        <end position="55"/>
    </location>
</feature>
<dbReference type="Proteomes" id="UP001557484">
    <property type="component" value="Unassembled WGS sequence"/>
</dbReference>
<comment type="similarity">
    <text evidence="2 7">Belongs to the ExbD/TolR family.</text>
</comment>
<dbReference type="RefSeq" id="WP_368376934.1">
    <property type="nucleotide sequence ID" value="NZ_JBFRYB010000001.1"/>
</dbReference>
<evidence type="ECO:0000256" key="3">
    <source>
        <dbReference type="ARBA" id="ARBA00022475"/>
    </source>
</evidence>
<evidence type="ECO:0000256" key="2">
    <source>
        <dbReference type="ARBA" id="ARBA00005811"/>
    </source>
</evidence>
<evidence type="ECO:0000313" key="9">
    <source>
        <dbReference type="EMBL" id="MEX1666871.1"/>
    </source>
</evidence>
<keyword evidence="7" id="KW-0653">Protein transport</keyword>
<evidence type="ECO:0000256" key="1">
    <source>
        <dbReference type="ARBA" id="ARBA00004162"/>
    </source>
</evidence>
<evidence type="ECO:0000313" key="10">
    <source>
        <dbReference type="Proteomes" id="UP001557484"/>
    </source>
</evidence>
<evidence type="ECO:0000256" key="8">
    <source>
        <dbReference type="SAM" id="Phobius"/>
    </source>
</evidence>
<dbReference type="Pfam" id="PF02472">
    <property type="entry name" value="ExbD"/>
    <property type="match status" value="1"/>
</dbReference>
<keyword evidence="5 8" id="KW-1133">Transmembrane helix</keyword>
<keyword evidence="7" id="KW-0813">Transport</keyword>
<protein>
    <submittedName>
        <fullName evidence="9">ExbD/TolR family protein</fullName>
    </submittedName>
</protein>
<keyword evidence="4 7" id="KW-0812">Transmembrane</keyword>